<accession>A0A8K0REF6</accession>
<name>A0A8K0REF6_9PLEO</name>
<keyword evidence="2" id="KW-1133">Transmembrane helix</keyword>
<dbReference type="OrthoDB" id="4770059at2759"/>
<reference evidence="3" key="1">
    <citation type="journal article" date="2021" name="Nat. Commun.">
        <title>Genetic determinants of endophytism in the Arabidopsis root mycobiome.</title>
        <authorList>
            <person name="Mesny F."/>
            <person name="Miyauchi S."/>
            <person name="Thiergart T."/>
            <person name="Pickel B."/>
            <person name="Atanasova L."/>
            <person name="Karlsson M."/>
            <person name="Huettel B."/>
            <person name="Barry K.W."/>
            <person name="Haridas S."/>
            <person name="Chen C."/>
            <person name="Bauer D."/>
            <person name="Andreopoulos W."/>
            <person name="Pangilinan J."/>
            <person name="LaButti K."/>
            <person name="Riley R."/>
            <person name="Lipzen A."/>
            <person name="Clum A."/>
            <person name="Drula E."/>
            <person name="Henrissat B."/>
            <person name="Kohler A."/>
            <person name="Grigoriev I.V."/>
            <person name="Martin F.M."/>
            <person name="Hacquard S."/>
        </authorList>
    </citation>
    <scope>NUCLEOTIDE SEQUENCE</scope>
    <source>
        <strain evidence="3">MPI-SDFR-AT-0120</strain>
    </source>
</reference>
<evidence type="ECO:0000313" key="3">
    <source>
        <dbReference type="EMBL" id="KAH7090803.1"/>
    </source>
</evidence>
<keyword evidence="4" id="KW-1185">Reference proteome</keyword>
<evidence type="ECO:0000256" key="2">
    <source>
        <dbReference type="SAM" id="Phobius"/>
    </source>
</evidence>
<dbReference type="EMBL" id="JAGMVJ010000005">
    <property type="protein sequence ID" value="KAH7090803.1"/>
    <property type="molecule type" value="Genomic_DNA"/>
</dbReference>
<gene>
    <name evidence="3" type="ORF">FB567DRAFT_437725</name>
</gene>
<proteinExistence type="predicted"/>
<feature type="non-terminal residue" evidence="3">
    <location>
        <position position="1"/>
    </location>
</feature>
<sequence length="231" mass="24687">QCLAAITSPILAFAPMTSTYTDGTSPSLVVFWSRETKAGDPMQYNITTVSSGSAAAGSVRVAWESSDLVKFPLDYAVSLAKRIGVDFTPTPTPSSASIPPTPASTSNFPRETGSSTALSTGAKAGIGVGVAVGALLVIGLIAAFLLIRRRKTRAEAVTNHDTSDETPEMEDQDRELGKRKWFLGGKWRSEAAVEHKPNELDSRAVHVVPGPPAELDAVEYRTTEERVEQRL</sequence>
<evidence type="ECO:0000313" key="4">
    <source>
        <dbReference type="Proteomes" id="UP000813461"/>
    </source>
</evidence>
<feature type="transmembrane region" description="Helical" evidence="2">
    <location>
        <begin position="124"/>
        <end position="147"/>
    </location>
</feature>
<keyword evidence="2" id="KW-0472">Membrane</keyword>
<evidence type="ECO:0000256" key="1">
    <source>
        <dbReference type="SAM" id="MobiDB-lite"/>
    </source>
</evidence>
<protein>
    <submittedName>
        <fullName evidence="3">Uncharacterized protein</fullName>
    </submittedName>
</protein>
<comment type="caution">
    <text evidence="3">The sequence shown here is derived from an EMBL/GenBank/DDBJ whole genome shotgun (WGS) entry which is preliminary data.</text>
</comment>
<dbReference type="AlphaFoldDB" id="A0A8K0REF6"/>
<dbReference type="Proteomes" id="UP000813461">
    <property type="component" value="Unassembled WGS sequence"/>
</dbReference>
<feature type="compositionally biased region" description="Low complexity" evidence="1">
    <location>
        <begin position="93"/>
        <end position="106"/>
    </location>
</feature>
<feature type="region of interest" description="Disordered" evidence="1">
    <location>
        <begin position="89"/>
        <end position="114"/>
    </location>
</feature>
<organism evidence="3 4">
    <name type="scientific">Paraphoma chrysanthemicola</name>
    <dbReference type="NCBI Taxonomy" id="798071"/>
    <lineage>
        <taxon>Eukaryota</taxon>
        <taxon>Fungi</taxon>
        <taxon>Dikarya</taxon>
        <taxon>Ascomycota</taxon>
        <taxon>Pezizomycotina</taxon>
        <taxon>Dothideomycetes</taxon>
        <taxon>Pleosporomycetidae</taxon>
        <taxon>Pleosporales</taxon>
        <taxon>Pleosporineae</taxon>
        <taxon>Phaeosphaeriaceae</taxon>
        <taxon>Paraphoma</taxon>
    </lineage>
</organism>
<keyword evidence="2" id="KW-0812">Transmembrane</keyword>